<evidence type="ECO:0000313" key="2">
    <source>
        <dbReference type="Proteomes" id="UP000620124"/>
    </source>
</evidence>
<name>A0A8H6Y7R8_9AGAR</name>
<accession>A0A8H6Y7R8</accession>
<dbReference type="Proteomes" id="UP000620124">
    <property type="component" value="Unassembled WGS sequence"/>
</dbReference>
<comment type="caution">
    <text evidence="1">The sequence shown here is derived from an EMBL/GenBank/DDBJ whole genome shotgun (WGS) entry which is preliminary data.</text>
</comment>
<reference evidence="1" key="1">
    <citation type="submission" date="2020-05" db="EMBL/GenBank/DDBJ databases">
        <title>Mycena genomes resolve the evolution of fungal bioluminescence.</title>
        <authorList>
            <person name="Tsai I.J."/>
        </authorList>
    </citation>
    <scope>NUCLEOTIDE SEQUENCE</scope>
    <source>
        <strain evidence="1">CCC161011</strain>
    </source>
</reference>
<dbReference type="AlphaFoldDB" id="A0A8H6Y7R8"/>
<organism evidence="1 2">
    <name type="scientific">Mycena venus</name>
    <dbReference type="NCBI Taxonomy" id="2733690"/>
    <lineage>
        <taxon>Eukaryota</taxon>
        <taxon>Fungi</taxon>
        <taxon>Dikarya</taxon>
        <taxon>Basidiomycota</taxon>
        <taxon>Agaricomycotina</taxon>
        <taxon>Agaricomycetes</taxon>
        <taxon>Agaricomycetidae</taxon>
        <taxon>Agaricales</taxon>
        <taxon>Marasmiineae</taxon>
        <taxon>Mycenaceae</taxon>
        <taxon>Mycena</taxon>
    </lineage>
</organism>
<keyword evidence="2" id="KW-1185">Reference proteome</keyword>
<protein>
    <submittedName>
        <fullName evidence="1">Uncharacterized protein</fullName>
    </submittedName>
</protein>
<sequence length="84" mass="9172">MHNQESRIHQLPTRSLGDFKAVLSVVAGHPLAVDESRVLDCKICVLSHKPTQFPADARLGLAVRGFRSVLPTASHRNDPLASSF</sequence>
<dbReference type="EMBL" id="JACAZI010000007">
    <property type="protein sequence ID" value="KAF7355845.1"/>
    <property type="molecule type" value="Genomic_DNA"/>
</dbReference>
<gene>
    <name evidence="1" type="ORF">MVEN_00912900</name>
</gene>
<evidence type="ECO:0000313" key="1">
    <source>
        <dbReference type="EMBL" id="KAF7355845.1"/>
    </source>
</evidence>
<proteinExistence type="predicted"/>